<comment type="caution">
    <text evidence="1">The sequence shown here is derived from an EMBL/GenBank/DDBJ whole genome shotgun (WGS) entry which is preliminary data.</text>
</comment>
<evidence type="ECO:0000313" key="1">
    <source>
        <dbReference type="EMBL" id="CAD6557532.1"/>
    </source>
</evidence>
<reference evidence="1 2" key="1">
    <citation type="submission" date="2020-10" db="EMBL/GenBank/DDBJ databases">
        <authorList>
            <person name="Peeters C."/>
        </authorList>
    </citation>
    <scope>NUCLEOTIDE SEQUENCE [LARGE SCALE GENOMIC DNA]</scope>
    <source>
        <strain evidence="1 2">LMG 28140</strain>
    </source>
</reference>
<proteinExistence type="predicted"/>
<dbReference type="EMBL" id="CAJHCP010000018">
    <property type="protein sequence ID" value="CAD6557532.1"/>
    <property type="molecule type" value="Genomic_DNA"/>
</dbReference>
<keyword evidence="2" id="KW-1185">Reference proteome</keyword>
<gene>
    <name evidence="1" type="ORF">LMG28140_06173</name>
</gene>
<organism evidence="1 2">
    <name type="scientific">Paraburkholderia metrosideri</name>
    <dbReference type="NCBI Taxonomy" id="580937"/>
    <lineage>
        <taxon>Bacteria</taxon>
        <taxon>Pseudomonadati</taxon>
        <taxon>Pseudomonadota</taxon>
        <taxon>Betaproteobacteria</taxon>
        <taxon>Burkholderiales</taxon>
        <taxon>Burkholderiaceae</taxon>
        <taxon>Paraburkholderia</taxon>
    </lineage>
</organism>
<name>A0ABM8P6E2_9BURK</name>
<protein>
    <submittedName>
        <fullName evidence="1">Uncharacterized protein</fullName>
    </submittedName>
</protein>
<accession>A0ABM8P6E2</accession>
<sequence length="92" mass="9636">MMGKPTSLTPPTGARLVEVLPVIAVIASAITEVTPECAQIAGACMTGAALIFNKVWLEPVADTAQDHIRIAAIPCHYPIPRYSRGPIAGNTV</sequence>
<evidence type="ECO:0000313" key="2">
    <source>
        <dbReference type="Proteomes" id="UP000598032"/>
    </source>
</evidence>
<dbReference type="Proteomes" id="UP000598032">
    <property type="component" value="Unassembled WGS sequence"/>
</dbReference>